<sequence length="96" mass="10590">MKIFIVGSTSRAADIDGVACKLRKAGHDVDYVIKHEGEALLTLMEDAFWKIAVSDMVVVVRNADGSIRELMRYGVSMAVRLGKPVYICGSDREDQT</sequence>
<organism evidence="1 2">
    <name type="scientific">Marvinbryantia formatexigens DSM 14469</name>
    <dbReference type="NCBI Taxonomy" id="478749"/>
    <lineage>
        <taxon>Bacteria</taxon>
        <taxon>Bacillati</taxon>
        <taxon>Bacillota</taxon>
        <taxon>Clostridia</taxon>
        <taxon>Lachnospirales</taxon>
        <taxon>Lachnospiraceae</taxon>
        <taxon>Marvinbryantia</taxon>
    </lineage>
</organism>
<evidence type="ECO:0000313" key="2">
    <source>
        <dbReference type="Proteomes" id="UP000005561"/>
    </source>
</evidence>
<evidence type="ECO:0000313" key="1">
    <source>
        <dbReference type="EMBL" id="EET59453.1"/>
    </source>
</evidence>
<dbReference type="EMBL" id="ACCL02000018">
    <property type="protein sequence ID" value="EET59453.1"/>
    <property type="molecule type" value="Genomic_DNA"/>
</dbReference>
<reference evidence="1" key="1">
    <citation type="submission" date="2009-07" db="EMBL/GenBank/DDBJ databases">
        <authorList>
            <person name="Weinstock G."/>
            <person name="Sodergren E."/>
            <person name="Clifton S."/>
            <person name="Fulton L."/>
            <person name="Fulton B."/>
            <person name="Courtney L."/>
            <person name="Fronick C."/>
            <person name="Harrison M."/>
            <person name="Strong C."/>
            <person name="Farmer C."/>
            <person name="Delahaunty K."/>
            <person name="Markovic C."/>
            <person name="Hall O."/>
            <person name="Minx P."/>
            <person name="Tomlinson C."/>
            <person name="Mitreva M."/>
            <person name="Nelson J."/>
            <person name="Hou S."/>
            <person name="Wollam A."/>
            <person name="Pepin K.H."/>
            <person name="Johnson M."/>
            <person name="Bhonagiri V."/>
            <person name="Nash W.E."/>
            <person name="Warren W."/>
            <person name="Chinwalla A."/>
            <person name="Mardis E.R."/>
            <person name="Wilson R.K."/>
        </authorList>
    </citation>
    <scope>NUCLEOTIDE SEQUENCE [LARGE SCALE GENOMIC DNA]</scope>
    <source>
        <strain evidence="1">DSM 14469</strain>
    </source>
</reference>
<dbReference type="STRING" id="168384.SAMN05660368_02977"/>
<comment type="caution">
    <text evidence="1">The sequence shown here is derived from an EMBL/GenBank/DDBJ whole genome shotgun (WGS) entry which is preliminary data.</text>
</comment>
<keyword evidence="2" id="KW-1185">Reference proteome</keyword>
<name>C6LIR4_9FIRM</name>
<gene>
    <name evidence="1" type="ORF">BRYFOR_08544</name>
</gene>
<dbReference type="Proteomes" id="UP000005561">
    <property type="component" value="Unassembled WGS sequence"/>
</dbReference>
<accession>C6LIR4</accession>
<proteinExistence type="predicted"/>
<dbReference type="RefSeq" id="WP_006863313.1">
    <property type="nucleotide sequence ID" value="NZ_ACCL02000018.1"/>
</dbReference>
<protein>
    <submittedName>
        <fullName evidence="1">Uncharacterized protein</fullName>
    </submittedName>
</protein>
<dbReference type="AlphaFoldDB" id="C6LIR4"/>